<dbReference type="AlphaFoldDB" id="A0A495JI94"/>
<evidence type="ECO:0000313" key="2">
    <source>
        <dbReference type="Proteomes" id="UP000277671"/>
    </source>
</evidence>
<name>A0A495JI94_9ACTN</name>
<dbReference type="Pfam" id="PF12686">
    <property type="entry name" value="DUF3800"/>
    <property type="match status" value="1"/>
</dbReference>
<dbReference type="EMBL" id="RBKT01000001">
    <property type="protein sequence ID" value="RKR88278.1"/>
    <property type="molecule type" value="Genomic_DNA"/>
</dbReference>
<keyword evidence="2" id="KW-1185">Reference proteome</keyword>
<evidence type="ECO:0000313" key="1">
    <source>
        <dbReference type="EMBL" id="RKR88278.1"/>
    </source>
</evidence>
<dbReference type="OrthoDB" id="4763494at2"/>
<gene>
    <name evidence="1" type="ORF">BDK92_2587</name>
</gene>
<organism evidence="1 2">
    <name type="scientific">Micromonospora pisi</name>
    <dbReference type="NCBI Taxonomy" id="589240"/>
    <lineage>
        <taxon>Bacteria</taxon>
        <taxon>Bacillati</taxon>
        <taxon>Actinomycetota</taxon>
        <taxon>Actinomycetes</taxon>
        <taxon>Micromonosporales</taxon>
        <taxon>Micromonosporaceae</taxon>
        <taxon>Micromonospora</taxon>
    </lineage>
</organism>
<comment type="caution">
    <text evidence="1">The sequence shown here is derived from an EMBL/GenBank/DDBJ whole genome shotgun (WGS) entry which is preliminary data.</text>
</comment>
<accession>A0A495JI94</accession>
<dbReference type="RefSeq" id="WP_121156907.1">
    <property type="nucleotide sequence ID" value="NZ_RBKT01000001.1"/>
</dbReference>
<evidence type="ECO:0008006" key="3">
    <source>
        <dbReference type="Google" id="ProtNLM"/>
    </source>
</evidence>
<dbReference type="InterPro" id="IPR024524">
    <property type="entry name" value="DUF3800"/>
</dbReference>
<reference evidence="1 2" key="1">
    <citation type="submission" date="2018-10" db="EMBL/GenBank/DDBJ databases">
        <title>Sequencing the genomes of 1000 actinobacteria strains.</title>
        <authorList>
            <person name="Klenk H.-P."/>
        </authorList>
    </citation>
    <scope>NUCLEOTIDE SEQUENCE [LARGE SCALE GENOMIC DNA]</scope>
    <source>
        <strain evidence="1 2">DSM 45175</strain>
    </source>
</reference>
<protein>
    <recommendedName>
        <fullName evidence="3">DUF3800 domain-containing protein</fullName>
    </recommendedName>
</protein>
<proteinExistence type="predicted"/>
<dbReference type="Proteomes" id="UP000277671">
    <property type="component" value="Unassembled WGS sequence"/>
</dbReference>
<sequence>MNCHTRFRLHYIDDSGSADTGYTTFTWLALAPESWAAAQQQWLRFRADLYARHRIPPGARLHATDLTSGRSRPSLNPDFSVRTHGLTIVRDGLDVIAAIRGLTVGTVYRHGGHPSEAKRELYRALVNHLDGELHRTGHMGMIFMDGDGSDHRYAGAHRELHPDTRGLIEAPVFRSAEHDQWVQMADFAAWSAYQSILRKPTKRRFWNWYPRTLGPLDPHGPLAL</sequence>